<evidence type="ECO:0000313" key="5">
    <source>
        <dbReference type="Proteomes" id="UP000019150"/>
    </source>
</evidence>
<dbReference type="InterPro" id="IPR020845">
    <property type="entry name" value="AMP-binding_CS"/>
</dbReference>
<dbReference type="Gene3D" id="3.40.50.12780">
    <property type="entry name" value="N-terminal domain of ligase-like"/>
    <property type="match status" value="1"/>
</dbReference>
<dbReference type="InterPro" id="IPR025110">
    <property type="entry name" value="AMP-bd_C"/>
</dbReference>
<dbReference type="PATRIC" id="fig|1415166.3.peg.5338"/>
<proteinExistence type="inferred from homology"/>
<evidence type="ECO:0000259" key="3">
    <source>
        <dbReference type="Pfam" id="PF13193"/>
    </source>
</evidence>
<name>W5TRW5_9NOCA</name>
<dbReference type="InterPro" id="IPR000873">
    <property type="entry name" value="AMP-dep_synth/lig_dom"/>
</dbReference>
<dbReference type="GO" id="GO:0031956">
    <property type="term" value="F:medium-chain fatty acid-CoA ligase activity"/>
    <property type="evidence" value="ECO:0007669"/>
    <property type="project" value="TreeGrafter"/>
</dbReference>
<gene>
    <name evidence="4" type="ORF">NONO_c51770</name>
</gene>
<protein>
    <submittedName>
        <fullName evidence="4">Acyl-CoA ligase</fullName>
    </submittedName>
</protein>
<dbReference type="SUPFAM" id="SSF56801">
    <property type="entry name" value="Acetyl-CoA synthetase-like"/>
    <property type="match status" value="1"/>
</dbReference>
<dbReference type="InterPro" id="IPR045851">
    <property type="entry name" value="AMP-bd_C_sf"/>
</dbReference>
<dbReference type="GO" id="GO:0006631">
    <property type="term" value="P:fatty acid metabolic process"/>
    <property type="evidence" value="ECO:0007669"/>
    <property type="project" value="TreeGrafter"/>
</dbReference>
<dbReference type="NCBIfam" id="NF005858">
    <property type="entry name" value="PRK07787.1"/>
    <property type="match status" value="1"/>
</dbReference>
<dbReference type="PROSITE" id="PS00455">
    <property type="entry name" value="AMP_BINDING"/>
    <property type="match status" value="1"/>
</dbReference>
<dbReference type="Pfam" id="PF13193">
    <property type="entry name" value="AMP-binding_C"/>
    <property type="match status" value="1"/>
</dbReference>
<dbReference type="PANTHER" id="PTHR43201">
    <property type="entry name" value="ACYL-COA SYNTHETASE"/>
    <property type="match status" value="1"/>
</dbReference>
<dbReference type="eggNOG" id="COG0318">
    <property type="taxonomic scope" value="Bacteria"/>
</dbReference>
<evidence type="ECO:0000313" key="4">
    <source>
        <dbReference type="EMBL" id="AHH19961.1"/>
    </source>
</evidence>
<organism evidence="4 5">
    <name type="scientific">Nocardia nova SH22a</name>
    <dbReference type="NCBI Taxonomy" id="1415166"/>
    <lineage>
        <taxon>Bacteria</taxon>
        <taxon>Bacillati</taxon>
        <taxon>Actinomycetota</taxon>
        <taxon>Actinomycetes</taxon>
        <taxon>Mycobacteriales</taxon>
        <taxon>Nocardiaceae</taxon>
        <taxon>Nocardia</taxon>
    </lineage>
</organism>
<dbReference type="STRING" id="1415166.NONO_c51770"/>
<evidence type="ECO:0000256" key="1">
    <source>
        <dbReference type="ARBA" id="ARBA00006432"/>
    </source>
</evidence>
<dbReference type="PANTHER" id="PTHR43201:SF8">
    <property type="entry name" value="ACYL-COA SYNTHETASE FAMILY MEMBER 3"/>
    <property type="match status" value="1"/>
</dbReference>
<keyword evidence="4" id="KW-0436">Ligase</keyword>
<dbReference type="Proteomes" id="UP000019150">
    <property type="component" value="Chromosome"/>
</dbReference>
<comment type="similarity">
    <text evidence="1">Belongs to the ATP-dependent AMP-binding enzyme family.</text>
</comment>
<evidence type="ECO:0000259" key="2">
    <source>
        <dbReference type="Pfam" id="PF00501"/>
    </source>
</evidence>
<feature type="domain" description="AMP-binding enzyme C-terminal" evidence="3">
    <location>
        <begin position="388"/>
        <end position="460"/>
    </location>
</feature>
<dbReference type="Pfam" id="PF00501">
    <property type="entry name" value="AMP-binding"/>
    <property type="match status" value="1"/>
</dbReference>
<reference evidence="4 5" key="1">
    <citation type="journal article" date="2014" name="Appl. Environ. Microbiol.">
        <title>Insights into the Microbial Degradation of Rubber and Gutta-Percha by Analysis of the Complete Genome of Nocardia nova SH22a.</title>
        <authorList>
            <person name="Luo Q."/>
            <person name="Hiessl S."/>
            <person name="Poehlein A."/>
            <person name="Daniel R."/>
            <person name="Steinbuchel A."/>
        </authorList>
    </citation>
    <scope>NUCLEOTIDE SEQUENCE [LARGE SCALE GENOMIC DNA]</scope>
    <source>
        <strain evidence="4">SH22a</strain>
    </source>
</reference>
<dbReference type="Gene3D" id="3.30.300.30">
    <property type="match status" value="1"/>
</dbReference>
<sequence>MKIGGETLLAGLHDPSAPDDPVITVGQGVVSRDELLGRATAVADQVSGVGCVAVDATASIETIVAIVGCLLANTAVVPVPPDSGTMERRHILADSGARMWLGQARDDIGIPVVAIDRSNRSSTGYREPDAADTALILYTSGTTGAPKGVQLSRGAIARGVDGLAAVWEWSADDTLVHGLPLFHVHGLVLGVLGALRIGSRLVHTVRPTPEAYAAAEGSLYFGVPTVWSRVCSQPAAARALRSARLLVSGSAPLPVPVFDRLTDLTGMRPVERYGMTETVITLSTRYRGERRPGWVGEPLPNVRTRLRDERGELVPHDGETIGRLEVSTPTLFDGYVGRPDATAETFTDDGWFRTGDIAVADRDGFHRIVGRESVDLIKSGGYRIGAGEVEQALLAHPDIREAAVVGVPDSDLGQRIVAFVVGDVGDCAALTDFVASRLSVHKRPREVRRVDALPRNAMGKVQKTRLVADIAAR</sequence>
<feature type="domain" description="AMP-dependent synthetase/ligase" evidence="2">
    <location>
        <begin position="51"/>
        <end position="335"/>
    </location>
</feature>
<dbReference type="EMBL" id="CP006850">
    <property type="protein sequence ID" value="AHH19961.1"/>
    <property type="molecule type" value="Genomic_DNA"/>
</dbReference>
<dbReference type="InterPro" id="IPR042099">
    <property type="entry name" value="ANL_N_sf"/>
</dbReference>
<accession>W5TRW5</accession>
<dbReference type="HOGENOM" id="CLU_000022_59_0_11"/>
<dbReference type="KEGG" id="nno:NONO_c51770"/>
<dbReference type="AlphaFoldDB" id="W5TRW5"/>
<keyword evidence="5" id="KW-1185">Reference proteome</keyword>